<organism evidence="7 8">
    <name type="scientific">Streptomyces cacaoi</name>
    <dbReference type="NCBI Taxonomy" id="1898"/>
    <lineage>
        <taxon>Bacteria</taxon>
        <taxon>Bacillati</taxon>
        <taxon>Actinomycetota</taxon>
        <taxon>Actinomycetes</taxon>
        <taxon>Kitasatosporales</taxon>
        <taxon>Streptomycetaceae</taxon>
        <taxon>Streptomyces</taxon>
    </lineage>
</organism>
<evidence type="ECO:0000256" key="6">
    <source>
        <dbReference type="RuleBase" id="RU004466"/>
    </source>
</evidence>
<evidence type="ECO:0000256" key="2">
    <source>
        <dbReference type="ARBA" id="ARBA00006706"/>
    </source>
</evidence>
<keyword evidence="8" id="KW-1185">Reference proteome</keyword>
<keyword evidence="4" id="KW-0479">Metal-binding</keyword>
<comment type="cofactor">
    <cofactor evidence="1">
        <name>Mg(2+)</name>
        <dbReference type="ChEBI" id="CHEBI:18420"/>
    </cofactor>
</comment>
<evidence type="ECO:0000256" key="4">
    <source>
        <dbReference type="ARBA" id="ARBA00022723"/>
    </source>
</evidence>
<keyword evidence="3 6" id="KW-0808">Transferase</keyword>
<keyword evidence="5" id="KW-0460">Magnesium</keyword>
<dbReference type="Pfam" id="PF00348">
    <property type="entry name" value="polyprenyl_synt"/>
    <property type="match status" value="1"/>
</dbReference>
<dbReference type="GO" id="GO:0008299">
    <property type="term" value="P:isoprenoid biosynthetic process"/>
    <property type="evidence" value="ECO:0007669"/>
    <property type="project" value="InterPro"/>
</dbReference>
<name>A0A4Y3R0N1_STRCI</name>
<evidence type="ECO:0000313" key="7">
    <source>
        <dbReference type="EMBL" id="GEB49690.1"/>
    </source>
</evidence>
<dbReference type="RefSeq" id="WP_230988592.1">
    <property type="nucleotide sequence ID" value="NZ_BJMM01000008.1"/>
</dbReference>
<dbReference type="AlphaFoldDB" id="A0A4Y3R0N1"/>
<dbReference type="SUPFAM" id="SSF48576">
    <property type="entry name" value="Terpenoid synthases"/>
    <property type="match status" value="1"/>
</dbReference>
<accession>A0A4Y3R0N1</accession>
<protein>
    <submittedName>
        <fullName evidence="7">Octaprenyl-diphosphate synthase</fullName>
    </submittedName>
</protein>
<dbReference type="Gene3D" id="1.10.600.10">
    <property type="entry name" value="Farnesyl Diphosphate Synthase"/>
    <property type="match status" value="1"/>
</dbReference>
<evidence type="ECO:0000313" key="8">
    <source>
        <dbReference type="Proteomes" id="UP000319210"/>
    </source>
</evidence>
<dbReference type="SFLD" id="SFLDS00005">
    <property type="entry name" value="Isoprenoid_Synthase_Type_I"/>
    <property type="match status" value="1"/>
</dbReference>
<evidence type="ECO:0000256" key="1">
    <source>
        <dbReference type="ARBA" id="ARBA00001946"/>
    </source>
</evidence>
<dbReference type="CDD" id="cd00685">
    <property type="entry name" value="Trans_IPPS_HT"/>
    <property type="match status" value="1"/>
</dbReference>
<comment type="similarity">
    <text evidence="2 6">Belongs to the FPP/GGPP synthase family.</text>
</comment>
<dbReference type="PROSITE" id="PS00444">
    <property type="entry name" value="POLYPRENYL_SYNTHASE_2"/>
    <property type="match status" value="1"/>
</dbReference>
<reference evidence="7 8" key="1">
    <citation type="submission" date="2019-06" db="EMBL/GenBank/DDBJ databases">
        <title>Whole genome shotgun sequence of Streptomyces cacaoi subsp. cacaoi NBRC 12748.</title>
        <authorList>
            <person name="Hosoyama A."/>
            <person name="Uohara A."/>
            <person name="Ohji S."/>
            <person name="Ichikawa N."/>
        </authorList>
    </citation>
    <scope>NUCLEOTIDE SEQUENCE [LARGE SCALE GENOMIC DNA]</scope>
    <source>
        <strain evidence="7 8">NBRC 12748</strain>
    </source>
</reference>
<dbReference type="InterPro" id="IPR008949">
    <property type="entry name" value="Isoprenoid_synthase_dom_sf"/>
</dbReference>
<dbReference type="GO" id="GO:0004659">
    <property type="term" value="F:prenyltransferase activity"/>
    <property type="evidence" value="ECO:0007669"/>
    <property type="project" value="InterPro"/>
</dbReference>
<dbReference type="Proteomes" id="UP000319210">
    <property type="component" value="Unassembled WGS sequence"/>
</dbReference>
<comment type="caution">
    <text evidence="7">The sequence shown here is derived from an EMBL/GenBank/DDBJ whole genome shotgun (WGS) entry which is preliminary data.</text>
</comment>
<gene>
    <name evidence="7" type="primary">ispB</name>
    <name evidence="7" type="ORF">SCA03_22410</name>
</gene>
<evidence type="ECO:0000256" key="5">
    <source>
        <dbReference type="ARBA" id="ARBA00022842"/>
    </source>
</evidence>
<evidence type="ECO:0000256" key="3">
    <source>
        <dbReference type="ARBA" id="ARBA00022679"/>
    </source>
</evidence>
<dbReference type="InterPro" id="IPR033749">
    <property type="entry name" value="Polyprenyl_synt_CS"/>
</dbReference>
<dbReference type="PANTHER" id="PTHR12001">
    <property type="entry name" value="GERANYLGERANYL PYROPHOSPHATE SYNTHASE"/>
    <property type="match status" value="1"/>
</dbReference>
<dbReference type="InterPro" id="IPR000092">
    <property type="entry name" value="Polyprenyl_synt"/>
</dbReference>
<dbReference type="EMBL" id="BJMM01000008">
    <property type="protein sequence ID" value="GEB49690.1"/>
    <property type="molecule type" value="Genomic_DNA"/>
</dbReference>
<proteinExistence type="inferred from homology"/>
<dbReference type="GO" id="GO:0046872">
    <property type="term" value="F:metal ion binding"/>
    <property type="evidence" value="ECO:0007669"/>
    <property type="project" value="UniProtKB-KW"/>
</dbReference>
<sequence>MLLSAPPPGRQPAEPDPVSRLSTELLAEDWDRYGEVLDTTLAPQRGYLTDNELALYRGGKRLRPLMLLLSARLVHGPGPLPEKVINGAVSLEMLHVATLIHDDIVDSSPLRRTLPSVNAARGTGTAVLVGDMQFVQAIRGFVDAIDAQRDIDLVKAVLDTAFRICCGELDELRVDPGWDTEALLKHYWETIERKTAVLFGLACESGIALAGGRSADSRRIGFHGRRVGRAFQVMDDLFDLAQEASASGKPRGIDLSRGRFSLPLIHAMAELGPDHPATRIARGAPHDAAELHSAMRAVRATTGFSRSYADARAQALDALEYLSPFPPSPYRDALSEIALHVVDRAP</sequence>
<dbReference type="PANTHER" id="PTHR12001:SF69">
    <property type="entry name" value="ALL TRANS-POLYPRENYL-DIPHOSPHATE SYNTHASE PDSS1"/>
    <property type="match status" value="1"/>
</dbReference>